<evidence type="ECO:0000256" key="4">
    <source>
        <dbReference type="ARBA" id="ARBA00022912"/>
    </source>
</evidence>
<gene>
    <name evidence="7" type="ORF">EZS28_014689</name>
</gene>
<dbReference type="EMBL" id="SNRW01003462">
    <property type="protein sequence ID" value="KAA6389785.1"/>
    <property type="molecule type" value="Genomic_DNA"/>
</dbReference>
<organism evidence="7 8">
    <name type="scientific">Streblomastix strix</name>
    <dbReference type="NCBI Taxonomy" id="222440"/>
    <lineage>
        <taxon>Eukaryota</taxon>
        <taxon>Metamonada</taxon>
        <taxon>Preaxostyla</taxon>
        <taxon>Oxymonadida</taxon>
        <taxon>Streblomastigidae</taxon>
        <taxon>Streblomastix</taxon>
    </lineage>
</organism>
<keyword evidence="4" id="KW-0904">Protein phosphatase</keyword>
<evidence type="ECO:0000256" key="2">
    <source>
        <dbReference type="ARBA" id="ARBA00013064"/>
    </source>
</evidence>
<dbReference type="Proteomes" id="UP000324800">
    <property type="component" value="Unassembled WGS sequence"/>
</dbReference>
<dbReference type="SUPFAM" id="SSF52799">
    <property type="entry name" value="(Phosphotyrosine protein) phosphatases II"/>
    <property type="match status" value="1"/>
</dbReference>
<dbReference type="InterPro" id="IPR000387">
    <property type="entry name" value="Tyr_Pase_dom"/>
</dbReference>
<dbReference type="PROSITE" id="PS00383">
    <property type="entry name" value="TYR_PHOSPHATASE_1"/>
    <property type="match status" value="1"/>
</dbReference>
<dbReference type="AlphaFoldDB" id="A0A5J4W513"/>
<evidence type="ECO:0000256" key="3">
    <source>
        <dbReference type="ARBA" id="ARBA00022801"/>
    </source>
</evidence>
<dbReference type="PANTHER" id="PTHR10159:SF519">
    <property type="entry name" value="DUAL SPECIFICITY PROTEIN PHOSPHATASE MPK3"/>
    <property type="match status" value="1"/>
</dbReference>
<proteinExistence type="inferred from homology"/>
<dbReference type="PANTHER" id="PTHR10159">
    <property type="entry name" value="DUAL SPECIFICITY PROTEIN PHOSPHATASE"/>
    <property type="match status" value="1"/>
</dbReference>
<dbReference type="PROSITE" id="PS50054">
    <property type="entry name" value="TYR_PHOSPHATASE_DUAL"/>
    <property type="match status" value="1"/>
</dbReference>
<sequence>MSGWQKVEKRAEFNIYLISIKNSVICSSTSEEITRRHNLCRNPNEIIHDLFLGGYMDADEMVNIMKELRITHVLNCVKDYVPGLDGKSLEEYKVPEGVIVHHIGMEDEPEQQINFSETYQFIDNALNGCQKQYSSSSSVILHQPRIFVHCFAGASRSASVVIEYLMVKYHLTFAKAFEISFHQRSEIFPNSGFMKQLYLKEYELVNQFGVEDQQLKQLPKKVDNRINAIEIELGKELHPLIRLQDISRLPSQSELYLIRLSYLHSYGYKPAQKQWEMMKKDKEKDIKTTQDEQSSSK</sequence>
<dbReference type="GO" id="GO:0043409">
    <property type="term" value="P:negative regulation of MAPK cascade"/>
    <property type="evidence" value="ECO:0007669"/>
    <property type="project" value="TreeGrafter"/>
</dbReference>
<comment type="similarity">
    <text evidence="1">Belongs to the protein-tyrosine phosphatase family. Non-receptor class dual specificity subfamily.</text>
</comment>
<evidence type="ECO:0000256" key="1">
    <source>
        <dbReference type="ARBA" id="ARBA00008601"/>
    </source>
</evidence>
<dbReference type="InterPro" id="IPR029021">
    <property type="entry name" value="Prot-tyrosine_phosphatase-like"/>
</dbReference>
<feature type="domain" description="Tyrosine-protein phosphatase" evidence="5">
    <location>
        <begin position="42"/>
        <end position="206"/>
    </location>
</feature>
<protein>
    <recommendedName>
        <fullName evidence="2">protein-tyrosine-phosphatase</fullName>
        <ecNumber evidence="2">3.1.3.48</ecNumber>
    </recommendedName>
</protein>
<dbReference type="OrthoDB" id="2017893at2759"/>
<comment type="caution">
    <text evidence="7">The sequence shown here is derived from an EMBL/GenBank/DDBJ whole genome shotgun (WGS) entry which is preliminary data.</text>
</comment>
<dbReference type="EC" id="3.1.3.48" evidence="2"/>
<dbReference type="Pfam" id="PF00782">
    <property type="entry name" value="DSPc"/>
    <property type="match status" value="1"/>
</dbReference>
<feature type="domain" description="Tyrosine specific protein phosphatases" evidence="6">
    <location>
        <begin position="116"/>
        <end position="184"/>
    </location>
</feature>
<evidence type="ECO:0000313" key="7">
    <source>
        <dbReference type="EMBL" id="KAA6389785.1"/>
    </source>
</evidence>
<dbReference type="GO" id="GO:0004725">
    <property type="term" value="F:protein tyrosine phosphatase activity"/>
    <property type="evidence" value="ECO:0007669"/>
    <property type="project" value="UniProtKB-EC"/>
</dbReference>
<dbReference type="SMART" id="SM00195">
    <property type="entry name" value="DSPc"/>
    <property type="match status" value="1"/>
</dbReference>
<evidence type="ECO:0000259" key="5">
    <source>
        <dbReference type="PROSITE" id="PS50054"/>
    </source>
</evidence>
<dbReference type="PROSITE" id="PS50056">
    <property type="entry name" value="TYR_PHOSPHATASE_2"/>
    <property type="match status" value="1"/>
</dbReference>
<dbReference type="GO" id="GO:0005737">
    <property type="term" value="C:cytoplasm"/>
    <property type="evidence" value="ECO:0007669"/>
    <property type="project" value="TreeGrafter"/>
</dbReference>
<keyword evidence="3" id="KW-0378">Hydrolase</keyword>
<dbReference type="InterPro" id="IPR020422">
    <property type="entry name" value="TYR_PHOSPHATASE_DUAL_dom"/>
</dbReference>
<dbReference type="InterPro" id="IPR000340">
    <property type="entry name" value="Dual-sp_phosphatase_cat-dom"/>
</dbReference>
<reference evidence="7 8" key="1">
    <citation type="submission" date="2019-03" db="EMBL/GenBank/DDBJ databases">
        <title>Single cell metagenomics reveals metabolic interactions within the superorganism composed of flagellate Streblomastix strix and complex community of Bacteroidetes bacteria on its surface.</title>
        <authorList>
            <person name="Treitli S.C."/>
            <person name="Kolisko M."/>
            <person name="Husnik F."/>
            <person name="Keeling P."/>
            <person name="Hampl V."/>
        </authorList>
    </citation>
    <scope>NUCLEOTIDE SEQUENCE [LARGE SCALE GENOMIC DNA]</scope>
    <source>
        <strain evidence="7">ST1C</strain>
    </source>
</reference>
<dbReference type="Gene3D" id="3.90.190.10">
    <property type="entry name" value="Protein tyrosine phosphatase superfamily"/>
    <property type="match status" value="1"/>
</dbReference>
<dbReference type="CDD" id="cd14498">
    <property type="entry name" value="DSP"/>
    <property type="match status" value="1"/>
</dbReference>
<evidence type="ECO:0000259" key="6">
    <source>
        <dbReference type="PROSITE" id="PS50056"/>
    </source>
</evidence>
<evidence type="ECO:0000313" key="8">
    <source>
        <dbReference type="Proteomes" id="UP000324800"/>
    </source>
</evidence>
<name>A0A5J4W513_9EUKA</name>
<accession>A0A5J4W513</accession>
<dbReference type="InterPro" id="IPR016130">
    <property type="entry name" value="Tyr_Pase_AS"/>
</dbReference>